<dbReference type="InterPro" id="IPR012577">
    <property type="entry name" value="NIPSNAP"/>
</dbReference>
<dbReference type="SUPFAM" id="SSF54909">
    <property type="entry name" value="Dimeric alpha+beta barrel"/>
    <property type="match status" value="1"/>
</dbReference>
<gene>
    <name evidence="3" type="ORF">METZ01_LOCUS60145</name>
</gene>
<feature type="domain" description="NIPSNAP" evidence="2">
    <location>
        <begin position="3"/>
        <end position="93"/>
    </location>
</feature>
<proteinExistence type="inferred from homology"/>
<dbReference type="Gene3D" id="3.30.70.100">
    <property type="match status" value="1"/>
</dbReference>
<dbReference type="Pfam" id="PF07978">
    <property type="entry name" value="NIPSNAP"/>
    <property type="match status" value="1"/>
</dbReference>
<comment type="similarity">
    <text evidence="1">Belongs to the NipSnap family.</text>
</comment>
<dbReference type="PANTHER" id="PTHR21017">
    <property type="entry name" value="NIPSNAP-RELATED"/>
    <property type="match status" value="1"/>
</dbReference>
<dbReference type="InterPro" id="IPR011008">
    <property type="entry name" value="Dimeric_a/b-barrel"/>
</dbReference>
<accession>A0A381SVH0</accession>
<reference evidence="3" key="1">
    <citation type="submission" date="2018-05" db="EMBL/GenBank/DDBJ databases">
        <authorList>
            <person name="Lanie J.A."/>
            <person name="Ng W.-L."/>
            <person name="Kazmierczak K.M."/>
            <person name="Andrzejewski T.M."/>
            <person name="Davidsen T.M."/>
            <person name="Wayne K.J."/>
            <person name="Tettelin H."/>
            <person name="Glass J.I."/>
            <person name="Rusch D."/>
            <person name="Podicherti R."/>
            <person name="Tsui H.-C.T."/>
            <person name="Winkler M.E."/>
        </authorList>
    </citation>
    <scope>NUCLEOTIDE SEQUENCE</scope>
</reference>
<sequence>MIYDMRIYDLKPGSVPEYMSAVEDVALKIREDYGVKLAGWYHTDIGPLNRIVHIWAYRDYHHFAEAREQVRADPRWTGEYMPRVKGLAIKQQDMIMQGANFFPGPA</sequence>
<dbReference type="EMBL" id="UINC01003548">
    <property type="protein sequence ID" value="SVA07291.1"/>
    <property type="molecule type" value="Genomic_DNA"/>
</dbReference>
<evidence type="ECO:0000313" key="3">
    <source>
        <dbReference type="EMBL" id="SVA07291.1"/>
    </source>
</evidence>
<evidence type="ECO:0000256" key="1">
    <source>
        <dbReference type="ARBA" id="ARBA00005291"/>
    </source>
</evidence>
<dbReference type="PANTHER" id="PTHR21017:SF17">
    <property type="entry name" value="PROTEIN NIPSNAP"/>
    <property type="match status" value="1"/>
</dbReference>
<protein>
    <recommendedName>
        <fullName evidence="2">NIPSNAP domain-containing protein</fullName>
    </recommendedName>
</protein>
<dbReference type="GO" id="GO:0005739">
    <property type="term" value="C:mitochondrion"/>
    <property type="evidence" value="ECO:0007669"/>
    <property type="project" value="TreeGrafter"/>
</dbReference>
<organism evidence="3">
    <name type="scientific">marine metagenome</name>
    <dbReference type="NCBI Taxonomy" id="408172"/>
    <lineage>
        <taxon>unclassified sequences</taxon>
        <taxon>metagenomes</taxon>
        <taxon>ecological metagenomes</taxon>
    </lineage>
</organism>
<evidence type="ECO:0000259" key="2">
    <source>
        <dbReference type="Pfam" id="PF07978"/>
    </source>
</evidence>
<dbReference type="InterPro" id="IPR051557">
    <property type="entry name" value="NipSnap_domain"/>
</dbReference>
<dbReference type="AlphaFoldDB" id="A0A381SVH0"/>
<dbReference type="GO" id="GO:0000423">
    <property type="term" value="P:mitophagy"/>
    <property type="evidence" value="ECO:0007669"/>
    <property type="project" value="UniProtKB-ARBA"/>
</dbReference>
<name>A0A381SVH0_9ZZZZ</name>